<proteinExistence type="predicted"/>
<dbReference type="GeneID" id="70192187"/>
<dbReference type="AlphaFoldDB" id="A0A9P8Y4G5"/>
<dbReference type="RefSeq" id="XP_046010239.1">
    <property type="nucleotide sequence ID" value="XM_046162641.1"/>
</dbReference>
<accession>A0A9P8Y4G5</accession>
<name>A0A9P8Y4G5_9PEZI</name>
<organism evidence="1 2">
    <name type="scientific">Microdochium trichocladiopsis</name>
    <dbReference type="NCBI Taxonomy" id="1682393"/>
    <lineage>
        <taxon>Eukaryota</taxon>
        <taxon>Fungi</taxon>
        <taxon>Dikarya</taxon>
        <taxon>Ascomycota</taxon>
        <taxon>Pezizomycotina</taxon>
        <taxon>Sordariomycetes</taxon>
        <taxon>Xylariomycetidae</taxon>
        <taxon>Xylariales</taxon>
        <taxon>Microdochiaceae</taxon>
        <taxon>Microdochium</taxon>
    </lineage>
</organism>
<gene>
    <name evidence="1" type="ORF">B0I36DRAFT_432702</name>
</gene>
<dbReference type="Proteomes" id="UP000756346">
    <property type="component" value="Unassembled WGS sequence"/>
</dbReference>
<reference evidence="1" key="1">
    <citation type="journal article" date="2021" name="Nat. Commun.">
        <title>Genetic determinants of endophytism in the Arabidopsis root mycobiome.</title>
        <authorList>
            <person name="Mesny F."/>
            <person name="Miyauchi S."/>
            <person name="Thiergart T."/>
            <person name="Pickel B."/>
            <person name="Atanasova L."/>
            <person name="Karlsson M."/>
            <person name="Huettel B."/>
            <person name="Barry K.W."/>
            <person name="Haridas S."/>
            <person name="Chen C."/>
            <person name="Bauer D."/>
            <person name="Andreopoulos W."/>
            <person name="Pangilinan J."/>
            <person name="LaButti K."/>
            <person name="Riley R."/>
            <person name="Lipzen A."/>
            <person name="Clum A."/>
            <person name="Drula E."/>
            <person name="Henrissat B."/>
            <person name="Kohler A."/>
            <person name="Grigoriev I.V."/>
            <person name="Martin F.M."/>
            <person name="Hacquard S."/>
        </authorList>
    </citation>
    <scope>NUCLEOTIDE SEQUENCE</scope>
    <source>
        <strain evidence="1">MPI-CAGE-CH-0230</strain>
    </source>
</reference>
<protein>
    <submittedName>
        <fullName evidence="1">Uncharacterized protein</fullName>
    </submittedName>
</protein>
<dbReference type="EMBL" id="JAGTJQ010000007">
    <property type="protein sequence ID" value="KAH7027440.1"/>
    <property type="molecule type" value="Genomic_DNA"/>
</dbReference>
<comment type="caution">
    <text evidence="1">The sequence shown here is derived from an EMBL/GenBank/DDBJ whole genome shotgun (WGS) entry which is preliminary data.</text>
</comment>
<evidence type="ECO:0000313" key="1">
    <source>
        <dbReference type="EMBL" id="KAH7027440.1"/>
    </source>
</evidence>
<keyword evidence="2" id="KW-1185">Reference proteome</keyword>
<sequence length="229" mass="24615">MSVLEDLAVCLERPSPGCLRKLELPRPAEVVPSQQTEGCPQGCWPLKSAGSRWPAWSQPDLLVLAIHGCQPWKPAQDGVWSPQSGSSGHLFSPWCPSAARQGLAGVQVPSLAKEPSNASTSTWAPMMKAGPPVVPASLSKWLRAAPGDVYTSLHKAGHLITGSRHGDPESRKCLLSRNQAAMKDHTLLMCEWACQGHVSVLFLSSPPSLAQHDDTSDPVEVYMGMTTRP</sequence>
<evidence type="ECO:0000313" key="2">
    <source>
        <dbReference type="Proteomes" id="UP000756346"/>
    </source>
</evidence>